<sequence>GHRSLFAYLPAYSSEDDSIIADALWKQINVTGDSSDYLWYLTE</sequence>
<reference evidence="1 2" key="1">
    <citation type="journal article" date="2014" name="Am. J. Bot.">
        <title>Genome assembly and annotation for red clover (Trifolium pratense; Fabaceae).</title>
        <authorList>
            <person name="Istvanek J."/>
            <person name="Jaros M."/>
            <person name="Krenek A."/>
            <person name="Repkova J."/>
        </authorList>
    </citation>
    <scope>NUCLEOTIDE SEQUENCE [LARGE SCALE GENOMIC DNA]</scope>
    <source>
        <strain evidence="2">cv. Tatra</strain>
        <tissue evidence="1">Young leaves</tissue>
    </source>
</reference>
<proteinExistence type="predicted"/>
<name>A0A2K3K4N0_TRIPR</name>
<protein>
    <submittedName>
        <fullName evidence="1">Beta-galactosidase-like</fullName>
    </submittedName>
</protein>
<dbReference type="AlphaFoldDB" id="A0A2K3K4N0"/>
<accession>A0A2K3K4N0</accession>
<evidence type="ECO:0000313" key="1">
    <source>
        <dbReference type="EMBL" id="PNX61247.1"/>
    </source>
</evidence>
<dbReference type="EMBL" id="ASHM01140858">
    <property type="protein sequence ID" value="PNX61247.1"/>
    <property type="molecule type" value="Genomic_DNA"/>
</dbReference>
<reference evidence="1 2" key="2">
    <citation type="journal article" date="2017" name="Front. Plant Sci.">
        <title>Gene Classification and Mining of Molecular Markers Useful in Red Clover (Trifolium pratense) Breeding.</title>
        <authorList>
            <person name="Istvanek J."/>
            <person name="Dluhosova J."/>
            <person name="Dluhos P."/>
            <person name="Patkova L."/>
            <person name="Nedelnik J."/>
            <person name="Repkova J."/>
        </authorList>
    </citation>
    <scope>NUCLEOTIDE SEQUENCE [LARGE SCALE GENOMIC DNA]</scope>
    <source>
        <strain evidence="2">cv. Tatra</strain>
        <tissue evidence="1">Young leaves</tissue>
    </source>
</reference>
<gene>
    <name evidence="1" type="ORF">L195_g060575</name>
</gene>
<organism evidence="1 2">
    <name type="scientific">Trifolium pratense</name>
    <name type="common">Red clover</name>
    <dbReference type="NCBI Taxonomy" id="57577"/>
    <lineage>
        <taxon>Eukaryota</taxon>
        <taxon>Viridiplantae</taxon>
        <taxon>Streptophyta</taxon>
        <taxon>Embryophyta</taxon>
        <taxon>Tracheophyta</taxon>
        <taxon>Spermatophyta</taxon>
        <taxon>Magnoliopsida</taxon>
        <taxon>eudicotyledons</taxon>
        <taxon>Gunneridae</taxon>
        <taxon>Pentapetalae</taxon>
        <taxon>rosids</taxon>
        <taxon>fabids</taxon>
        <taxon>Fabales</taxon>
        <taxon>Fabaceae</taxon>
        <taxon>Papilionoideae</taxon>
        <taxon>50 kb inversion clade</taxon>
        <taxon>NPAAA clade</taxon>
        <taxon>Hologalegina</taxon>
        <taxon>IRL clade</taxon>
        <taxon>Trifolieae</taxon>
        <taxon>Trifolium</taxon>
    </lineage>
</organism>
<feature type="non-terminal residue" evidence="1">
    <location>
        <position position="1"/>
    </location>
</feature>
<evidence type="ECO:0000313" key="2">
    <source>
        <dbReference type="Proteomes" id="UP000236291"/>
    </source>
</evidence>
<comment type="caution">
    <text evidence="1">The sequence shown here is derived from an EMBL/GenBank/DDBJ whole genome shotgun (WGS) entry which is preliminary data.</text>
</comment>
<dbReference type="Proteomes" id="UP000236291">
    <property type="component" value="Unassembled WGS sequence"/>
</dbReference>